<organism evidence="2 3">
    <name type="scientific">Rotaria magnacalcarata</name>
    <dbReference type="NCBI Taxonomy" id="392030"/>
    <lineage>
        <taxon>Eukaryota</taxon>
        <taxon>Metazoa</taxon>
        <taxon>Spiralia</taxon>
        <taxon>Gnathifera</taxon>
        <taxon>Rotifera</taxon>
        <taxon>Eurotatoria</taxon>
        <taxon>Bdelloidea</taxon>
        <taxon>Philodinida</taxon>
        <taxon>Philodinidae</taxon>
        <taxon>Rotaria</taxon>
    </lineage>
</organism>
<dbReference type="Proteomes" id="UP000681720">
    <property type="component" value="Unassembled WGS sequence"/>
</dbReference>
<evidence type="ECO:0000313" key="1">
    <source>
        <dbReference type="EMBL" id="CAF4588116.1"/>
    </source>
</evidence>
<proteinExistence type="predicted"/>
<name>A0A8S3CZT5_9BILA</name>
<protein>
    <submittedName>
        <fullName evidence="2">Uncharacterized protein</fullName>
    </submittedName>
</protein>
<comment type="caution">
    <text evidence="2">The sequence shown here is derived from an EMBL/GenBank/DDBJ whole genome shotgun (WGS) entry which is preliminary data.</text>
</comment>
<dbReference type="AlphaFoldDB" id="A0A8S3CZT5"/>
<accession>A0A8S3CZT5</accession>
<sequence length="37" mass="4478">MLFLNVIRNTNDKTDIDIIRSEHRFLWDDEEDGPEET</sequence>
<feature type="non-terminal residue" evidence="2">
    <location>
        <position position="1"/>
    </location>
</feature>
<dbReference type="EMBL" id="CAJOBJ010195653">
    <property type="protein sequence ID" value="CAF4967817.1"/>
    <property type="molecule type" value="Genomic_DNA"/>
</dbReference>
<gene>
    <name evidence="2" type="ORF">GIL414_LOCUS55240</name>
    <name evidence="1" type="ORF">SMN809_LOCUS38564</name>
</gene>
<evidence type="ECO:0000313" key="2">
    <source>
        <dbReference type="EMBL" id="CAF4967817.1"/>
    </source>
</evidence>
<reference evidence="2" key="1">
    <citation type="submission" date="2021-02" db="EMBL/GenBank/DDBJ databases">
        <authorList>
            <person name="Nowell W R."/>
        </authorList>
    </citation>
    <scope>NUCLEOTIDE SEQUENCE</scope>
</reference>
<evidence type="ECO:0000313" key="3">
    <source>
        <dbReference type="Proteomes" id="UP000681720"/>
    </source>
</evidence>
<dbReference type="Proteomes" id="UP000676336">
    <property type="component" value="Unassembled WGS sequence"/>
</dbReference>
<dbReference type="EMBL" id="CAJOBI010101073">
    <property type="protein sequence ID" value="CAF4588116.1"/>
    <property type="molecule type" value="Genomic_DNA"/>
</dbReference>